<evidence type="ECO:0000313" key="6">
    <source>
        <dbReference type="EMBL" id="CAD8103476.1"/>
    </source>
</evidence>
<evidence type="ECO:0000256" key="4">
    <source>
        <dbReference type="ARBA" id="ARBA00023295"/>
    </source>
</evidence>
<dbReference type="InterPro" id="IPR041233">
    <property type="entry name" value="Melibiase_C"/>
</dbReference>
<dbReference type="Proteomes" id="UP000688137">
    <property type="component" value="Unassembled WGS sequence"/>
</dbReference>
<keyword evidence="3" id="KW-0378">Hydrolase</keyword>
<dbReference type="GO" id="GO:0004557">
    <property type="term" value="F:alpha-galactosidase activity"/>
    <property type="evidence" value="ECO:0007669"/>
    <property type="project" value="UniProtKB-EC"/>
</dbReference>
<evidence type="ECO:0000256" key="1">
    <source>
        <dbReference type="ARBA" id="ARBA00001255"/>
    </source>
</evidence>
<name>A0A8S1PKJ1_PARPR</name>
<dbReference type="PANTHER" id="PTHR11452">
    <property type="entry name" value="ALPHA-GALACTOSIDASE/ALPHA-N-ACETYLGALACTOSAMINIDASE"/>
    <property type="match status" value="1"/>
</dbReference>
<sequence>MSQDTKKILMNSEVIAVNQDSLGIQASRVKKVLASEVWIAQVTDNCAGLVSVLFNQATITESITIEFDKLGISGTQNVRDLINQVELGQSTTSYTEQ</sequence>
<reference evidence="6" key="1">
    <citation type="submission" date="2021-01" db="EMBL/GenBank/DDBJ databases">
        <authorList>
            <consortium name="Genoscope - CEA"/>
            <person name="William W."/>
        </authorList>
    </citation>
    <scope>NUCLEOTIDE SEQUENCE</scope>
</reference>
<proteinExistence type="predicted"/>
<dbReference type="EC" id="3.2.1.22" evidence="2"/>
<protein>
    <recommendedName>
        <fullName evidence="2">alpha-galactosidase</fullName>
        <ecNumber evidence="2">3.2.1.22</ecNumber>
    </recommendedName>
</protein>
<gene>
    <name evidence="6" type="ORF">PPRIM_AZ9-3.1.T1210067</name>
</gene>
<organism evidence="6 7">
    <name type="scientific">Paramecium primaurelia</name>
    <dbReference type="NCBI Taxonomy" id="5886"/>
    <lineage>
        <taxon>Eukaryota</taxon>
        <taxon>Sar</taxon>
        <taxon>Alveolata</taxon>
        <taxon>Ciliophora</taxon>
        <taxon>Intramacronucleata</taxon>
        <taxon>Oligohymenophorea</taxon>
        <taxon>Peniculida</taxon>
        <taxon>Parameciidae</taxon>
        <taxon>Paramecium</taxon>
    </lineage>
</organism>
<feature type="domain" description="Alpha galactosidase C-terminal" evidence="5">
    <location>
        <begin position="35"/>
        <end position="91"/>
    </location>
</feature>
<evidence type="ECO:0000259" key="5">
    <source>
        <dbReference type="Pfam" id="PF17801"/>
    </source>
</evidence>
<dbReference type="PANTHER" id="PTHR11452:SF75">
    <property type="entry name" value="ALPHA-GALACTOSIDASE MEL1"/>
    <property type="match status" value="1"/>
</dbReference>
<accession>A0A8S1PKJ1</accession>
<dbReference type="AlphaFoldDB" id="A0A8S1PKJ1"/>
<dbReference type="GO" id="GO:0005975">
    <property type="term" value="P:carbohydrate metabolic process"/>
    <property type="evidence" value="ECO:0007669"/>
    <property type="project" value="InterPro"/>
</dbReference>
<keyword evidence="7" id="KW-1185">Reference proteome</keyword>
<dbReference type="EMBL" id="CAJJDM010000124">
    <property type="protein sequence ID" value="CAD8103476.1"/>
    <property type="molecule type" value="Genomic_DNA"/>
</dbReference>
<evidence type="ECO:0000256" key="2">
    <source>
        <dbReference type="ARBA" id="ARBA00012755"/>
    </source>
</evidence>
<keyword evidence="4" id="KW-0326">Glycosidase</keyword>
<dbReference type="InterPro" id="IPR002241">
    <property type="entry name" value="Glyco_hydro_27"/>
</dbReference>
<comment type="caution">
    <text evidence="6">The sequence shown here is derived from an EMBL/GenBank/DDBJ whole genome shotgun (WGS) entry which is preliminary data.</text>
</comment>
<evidence type="ECO:0000256" key="3">
    <source>
        <dbReference type="ARBA" id="ARBA00022801"/>
    </source>
</evidence>
<dbReference type="Pfam" id="PF17801">
    <property type="entry name" value="Melibiase_C"/>
    <property type="match status" value="1"/>
</dbReference>
<comment type="catalytic activity">
    <reaction evidence="1">
        <text>Hydrolysis of terminal, non-reducing alpha-D-galactose residues in alpha-D-galactosides, including galactose oligosaccharides, galactomannans and galactolipids.</text>
        <dbReference type="EC" id="3.2.1.22"/>
    </reaction>
</comment>
<evidence type="ECO:0000313" key="7">
    <source>
        <dbReference type="Proteomes" id="UP000688137"/>
    </source>
</evidence>